<protein>
    <recommendedName>
        <fullName evidence="6">Bromodomain associated domain-containing protein</fullName>
    </recommendedName>
</protein>
<feature type="region of interest" description="Disordered" evidence="5">
    <location>
        <begin position="410"/>
        <end position="429"/>
    </location>
</feature>
<evidence type="ECO:0000256" key="2">
    <source>
        <dbReference type="ARBA" id="ARBA00023015"/>
    </source>
</evidence>
<feature type="compositionally biased region" description="Pro residues" evidence="5">
    <location>
        <begin position="875"/>
        <end position="885"/>
    </location>
</feature>
<name>A0A4U1F0U3_MONMO</name>
<feature type="compositionally biased region" description="Basic and acidic residues" evidence="5">
    <location>
        <begin position="549"/>
        <end position="559"/>
    </location>
</feature>
<feature type="compositionally biased region" description="Polar residues" evidence="5">
    <location>
        <begin position="480"/>
        <end position="511"/>
    </location>
</feature>
<dbReference type="GO" id="GO:0002039">
    <property type="term" value="F:p53 binding"/>
    <property type="evidence" value="ECO:0007669"/>
    <property type="project" value="TreeGrafter"/>
</dbReference>
<dbReference type="Gene3D" id="1.10.20.10">
    <property type="entry name" value="Histone, subunit A"/>
    <property type="match status" value="1"/>
</dbReference>
<evidence type="ECO:0000313" key="7">
    <source>
        <dbReference type="EMBL" id="TKC42855.1"/>
    </source>
</evidence>
<evidence type="ECO:0000256" key="5">
    <source>
        <dbReference type="SAM" id="MobiDB-lite"/>
    </source>
</evidence>
<feature type="compositionally biased region" description="Basic and acidic residues" evidence="5">
    <location>
        <begin position="660"/>
        <end position="687"/>
    </location>
</feature>
<evidence type="ECO:0000256" key="3">
    <source>
        <dbReference type="ARBA" id="ARBA00023163"/>
    </source>
</evidence>
<dbReference type="InterPro" id="IPR011011">
    <property type="entry name" value="Znf_FYVE_PHD"/>
</dbReference>
<keyword evidence="2" id="KW-0805">Transcription regulation</keyword>
<dbReference type="FunFam" id="1.10.20.10:FF:000056">
    <property type="entry name" value="Transcription initiation factor TFIID subunit 3"/>
    <property type="match status" value="1"/>
</dbReference>
<feature type="compositionally biased region" description="Basic and acidic residues" evidence="5">
    <location>
        <begin position="753"/>
        <end position="778"/>
    </location>
</feature>
<dbReference type="SMART" id="SM00576">
    <property type="entry name" value="BTP"/>
    <property type="match status" value="1"/>
</dbReference>
<dbReference type="GO" id="GO:0046982">
    <property type="term" value="F:protein heterodimerization activity"/>
    <property type="evidence" value="ECO:0007669"/>
    <property type="project" value="InterPro"/>
</dbReference>
<feature type="region of interest" description="Disordered" evidence="5">
    <location>
        <begin position="864"/>
        <end position="885"/>
    </location>
</feature>
<comment type="subcellular location">
    <subcellularLocation>
        <location evidence="1">Nucleus</location>
    </subcellularLocation>
</comment>
<feature type="domain" description="Bromodomain associated" evidence="6">
    <location>
        <begin position="3"/>
        <end position="79"/>
    </location>
</feature>
<dbReference type="PANTHER" id="PTHR46452">
    <property type="entry name" value="TRANSCRIPTION INITIATION FACTOR TFIID SUBUNIT 3"/>
    <property type="match status" value="1"/>
</dbReference>
<dbReference type="SUPFAM" id="SSF57903">
    <property type="entry name" value="FYVE/PHD zinc finger"/>
    <property type="match status" value="1"/>
</dbReference>
<feature type="region of interest" description="Disordered" evidence="5">
    <location>
        <begin position="448"/>
        <end position="617"/>
    </location>
</feature>
<dbReference type="InterPro" id="IPR006565">
    <property type="entry name" value="BTP"/>
</dbReference>
<keyword evidence="3" id="KW-0804">Transcription</keyword>
<feature type="region of interest" description="Disordered" evidence="5">
    <location>
        <begin position="718"/>
        <end position="813"/>
    </location>
</feature>
<dbReference type="AlphaFoldDB" id="A0A4U1F0U3"/>
<feature type="region of interest" description="Disordered" evidence="5">
    <location>
        <begin position="264"/>
        <end position="387"/>
    </location>
</feature>
<dbReference type="CDD" id="cd22916">
    <property type="entry name" value="HFD_TAF3"/>
    <property type="match status" value="1"/>
</dbReference>
<feature type="compositionally biased region" description="Basic residues" evidence="5">
    <location>
        <begin position="568"/>
        <end position="582"/>
    </location>
</feature>
<feature type="region of interest" description="Disordered" evidence="5">
    <location>
        <begin position="629"/>
        <end position="693"/>
    </location>
</feature>
<sequence length="1012" mass="112353">MCESYSRSLLRVSVAQICQALGWDSVQLSACHLLTDVLQRYLQQLGRGCHRYSELYGRTDPILDDVGEAFQLMGVSLHELEDYIHNIEPVTFPHQIPSFPVSKNNVLQFPQPGSKDAEERKEYIPDYMPPIVSSQEEERGTRVVFQSIAVHAVMKRCLRNNLGLGIELAPKHCPQRRGHGPKEEEEQVPTDGGTSAEAMQVPLEEDDELEEEEIINDENFLGKRPLDSPEAEEMPTMKRPRLLSTKGDALDVVLLEAREPLSSINPQKIPPMLSPVHVQDSADLAPPSPEPPMLAPVAKSQLPTAKPLEARSFTPKTKTKTSSPGQKTKSPKMTPSPAMVGSPIRSPKTISKEKKSPGRSKSPKSPKSPKVITHIPQVPIRPDTPNRTLSATISEKISKETIQVKQIQTAPDAGKLNHENQPKKAVVTDKTIDDSIDAVIARACAEREPDPFEFSSGSESEGDIFTSPKRISGSECATPKATTSSSNFPKSGSTPLPLSGGASSSDNSWTMDASIDEVVRKAKMGTPPSVPPSFPYISSPSVSPPTPEPLHKVYEEKPKAPASTDVKKKLKKEMKTKMKKKEKQRDKERDRDKSKERSKEKEKGKETSKEAKYPWKDFLKDEEADPYKLKIKEFEDVDPKARLKDGMVRREKEKHKDKKKDREKGKKDKEKRDKEKTKEKGREEKLKAAPVPLVLPPKDMALPLFSPAAAVRIPAMLPSLTPMLPEKLFEEKEKPKEKERKKDKKEKKKKKEREKEKEKKEKEREKEKREREKREKEKERHKHEKVSTLSLGALSHPSSIESAGLADSSEGETVAPVPQLRKLYREIKVEPVVPAPSPVIPRLTLRVGAGQDKIVISKVVPAPEAKPAPSLNRPKTPPPMPAPAPVPVHVTPAPVPLPLLAPASTPLTGMPAPAPAASGSASSKAPVRSVVTETIRDEWGNQIWICPGCNKPDDGSPMIGCDDCDDWYHWAVPLRRAVYGAESLPRERRSCELQKSRVFGLSLFSLNSKCVA</sequence>
<organism evidence="7 8">
    <name type="scientific">Monodon monoceros</name>
    <name type="common">Narwhal</name>
    <name type="synonym">Ceratodon monodon</name>
    <dbReference type="NCBI Taxonomy" id="40151"/>
    <lineage>
        <taxon>Eukaryota</taxon>
        <taxon>Metazoa</taxon>
        <taxon>Chordata</taxon>
        <taxon>Craniata</taxon>
        <taxon>Vertebrata</taxon>
        <taxon>Euteleostomi</taxon>
        <taxon>Mammalia</taxon>
        <taxon>Eutheria</taxon>
        <taxon>Laurasiatheria</taxon>
        <taxon>Artiodactyla</taxon>
        <taxon>Whippomorpha</taxon>
        <taxon>Cetacea</taxon>
        <taxon>Odontoceti</taxon>
        <taxon>Monodontidae</taxon>
        <taxon>Monodon</taxon>
    </lineage>
</organism>
<evidence type="ECO:0000256" key="4">
    <source>
        <dbReference type="ARBA" id="ARBA00023242"/>
    </source>
</evidence>
<comment type="caution">
    <text evidence="7">The sequence shown here is derived from an EMBL/GenBank/DDBJ whole genome shotgun (WGS) entry which is preliminary data.</text>
</comment>
<keyword evidence="4" id="KW-0539">Nucleus</keyword>
<feature type="compositionally biased region" description="Basic and acidic residues" evidence="5">
    <location>
        <begin position="415"/>
        <end position="429"/>
    </location>
</feature>
<proteinExistence type="predicted"/>
<dbReference type="GO" id="GO:0045944">
    <property type="term" value="P:positive regulation of transcription by RNA polymerase II"/>
    <property type="evidence" value="ECO:0007669"/>
    <property type="project" value="TreeGrafter"/>
</dbReference>
<dbReference type="PANTHER" id="PTHR46452:SF1">
    <property type="entry name" value="TRANSCRIPTION INITIATION FACTOR TFIID SUBUNIT 3"/>
    <property type="match status" value="1"/>
</dbReference>
<gene>
    <name evidence="7" type="ORF">EI555_013916</name>
</gene>
<dbReference type="Pfam" id="PF07524">
    <property type="entry name" value="Bromo_TP"/>
    <property type="match status" value="1"/>
</dbReference>
<dbReference type="InterPro" id="IPR009072">
    <property type="entry name" value="Histone-fold"/>
</dbReference>
<evidence type="ECO:0000259" key="6">
    <source>
        <dbReference type="SMART" id="SM00576"/>
    </source>
</evidence>
<dbReference type="InterPro" id="IPR013083">
    <property type="entry name" value="Znf_RING/FYVE/PHD"/>
</dbReference>
<accession>A0A4U1F0U3</accession>
<dbReference type="Proteomes" id="UP000308365">
    <property type="component" value="Unassembled WGS sequence"/>
</dbReference>
<feature type="compositionally biased region" description="Basic residues" evidence="5">
    <location>
        <begin position="741"/>
        <end position="752"/>
    </location>
</feature>
<evidence type="ECO:0000313" key="8">
    <source>
        <dbReference type="Proteomes" id="UP000308365"/>
    </source>
</evidence>
<feature type="region of interest" description="Disordered" evidence="5">
    <location>
        <begin position="172"/>
        <end position="195"/>
    </location>
</feature>
<feature type="compositionally biased region" description="Basic and acidic residues" evidence="5">
    <location>
        <begin position="629"/>
        <end position="651"/>
    </location>
</feature>
<dbReference type="GO" id="GO:0005669">
    <property type="term" value="C:transcription factor TFIID complex"/>
    <property type="evidence" value="ECO:0007669"/>
    <property type="project" value="TreeGrafter"/>
</dbReference>
<feature type="compositionally biased region" description="Low complexity" evidence="5">
    <location>
        <begin position="314"/>
        <end position="332"/>
    </location>
</feature>
<feature type="compositionally biased region" description="Basic and acidic residues" evidence="5">
    <location>
        <begin position="583"/>
        <end position="617"/>
    </location>
</feature>
<evidence type="ECO:0000256" key="1">
    <source>
        <dbReference type="ARBA" id="ARBA00004123"/>
    </source>
</evidence>
<dbReference type="Gene3D" id="3.30.40.10">
    <property type="entry name" value="Zinc/RING finger domain, C3HC4 (zinc finger)"/>
    <property type="match status" value="1"/>
</dbReference>
<reference evidence="8" key="1">
    <citation type="journal article" date="2019" name="IScience">
        <title>Narwhal Genome Reveals Long-Term Low Genetic Diversity despite Current Large Abundance Size.</title>
        <authorList>
            <person name="Westbury M.V."/>
            <person name="Petersen B."/>
            <person name="Garde E."/>
            <person name="Heide-Jorgensen M.P."/>
            <person name="Lorenzen E.D."/>
        </authorList>
    </citation>
    <scope>NUCLEOTIDE SEQUENCE [LARGE SCALE GENOMIC DNA]</scope>
</reference>
<feature type="compositionally biased region" description="Basic and acidic residues" evidence="5">
    <location>
        <begin position="727"/>
        <end position="740"/>
    </location>
</feature>
<dbReference type="CDD" id="cd15522">
    <property type="entry name" value="PHD_TAF3"/>
    <property type="match status" value="1"/>
</dbReference>
<dbReference type="EMBL" id="RWIC01000517">
    <property type="protein sequence ID" value="TKC42855.1"/>
    <property type="molecule type" value="Genomic_DNA"/>
</dbReference>